<name>A0ABY6Q599_9GAMM</name>
<sequence length="159" mass="17961">MQTFLTPSFLEKEEMRLLCKDAITSDLSWSAYIETGIHLLNAGEESAAFMELGGALQIAHKQVCTTPAPTWRWAMRLTESANLLVITLNLLECERLIDPFLHNMHSQIAVLPPLVGCPQGKNKTWLCNWCKSMNCPRRQAQLAAMYAHQARRQGQKALH</sequence>
<evidence type="ECO:0000313" key="1">
    <source>
        <dbReference type="EMBL" id="UZP73458.1"/>
    </source>
</evidence>
<accession>A0ABY6Q599</accession>
<protein>
    <submittedName>
        <fullName evidence="1">Uncharacterized protein</fullName>
    </submittedName>
</protein>
<organism evidence="1 2">
    <name type="scientific">Candidatus Paraluminiphilus aquimaris</name>
    <dbReference type="NCBI Taxonomy" id="2518994"/>
    <lineage>
        <taxon>Bacteria</taxon>
        <taxon>Pseudomonadati</taxon>
        <taxon>Pseudomonadota</taxon>
        <taxon>Gammaproteobacteria</taxon>
        <taxon>Cellvibrionales</taxon>
        <taxon>Halieaceae</taxon>
        <taxon>Candidatus Paraluminiphilus</taxon>
    </lineage>
</organism>
<proteinExistence type="predicted"/>
<reference evidence="1 2" key="1">
    <citation type="submission" date="2019-02" db="EMBL/GenBank/DDBJ databases">
        <title>Halieaceae_genomes.</title>
        <authorList>
            <person name="Li S.-H."/>
        </authorList>
    </citation>
    <scope>NUCLEOTIDE SEQUENCE [LARGE SCALE GENOMIC DNA]</scope>
    <source>
        <strain evidence="1 2">JH123</strain>
    </source>
</reference>
<gene>
    <name evidence="1" type="ORF">E0F26_01335</name>
</gene>
<dbReference type="Proteomes" id="UP001317963">
    <property type="component" value="Chromosome"/>
</dbReference>
<evidence type="ECO:0000313" key="2">
    <source>
        <dbReference type="Proteomes" id="UP001317963"/>
    </source>
</evidence>
<keyword evidence="2" id="KW-1185">Reference proteome</keyword>
<dbReference type="RefSeq" id="WP_279242245.1">
    <property type="nucleotide sequence ID" value="NZ_CP036501.1"/>
</dbReference>
<dbReference type="EMBL" id="CP036501">
    <property type="protein sequence ID" value="UZP73458.1"/>
    <property type="molecule type" value="Genomic_DNA"/>
</dbReference>